<accession>A0ABR9LQ70</accession>
<gene>
    <name evidence="1" type="ORF">H4W80_001056</name>
</gene>
<dbReference type="Proteomes" id="UP000633509">
    <property type="component" value="Unassembled WGS sequence"/>
</dbReference>
<protein>
    <submittedName>
        <fullName evidence="1">Uncharacterized protein</fullName>
    </submittedName>
</protein>
<reference evidence="1 2" key="1">
    <citation type="submission" date="2020-10" db="EMBL/GenBank/DDBJ databases">
        <title>Sequencing the genomes of 1000 actinobacteria strains.</title>
        <authorList>
            <person name="Klenk H.-P."/>
        </authorList>
    </citation>
    <scope>NUCLEOTIDE SEQUENCE [LARGE SCALE GENOMIC DNA]</scope>
    <source>
        <strain evidence="1 2">DSM 43173</strain>
    </source>
</reference>
<dbReference type="RefSeq" id="WP_192784011.1">
    <property type="nucleotide sequence ID" value="NZ_JADBEK010000001.1"/>
</dbReference>
<proteinExistence type="predicted"/>
<organism evidence="1 2">
    <name type="scientific">Nonomuraea angiospora</name>
    <dbReference type="NCBI Taxonomy" id="46172"/>
    <lineage>
        <taxon>Bacteria</taxon>
        <taxon>Bacillati</taxon>
        <taxon>Actinomycetota</taxon>
        <taxon>Actinomycetes</taxon>
        <taxon>Streptosporangiales</taxon>
        <taxon>Streptosporangiaceae</taxon>
        <taxon>Nonomuraea</taxon>
    </lineage>
</organism>
<evidence type="ECO:0000313" key="2">
    <source>
        <dbReference type="Proteomes" id="UP000633509"/>
    </source>
</evidence>
<evidence type="ECO:0000313" key="1">
    <source>
        <dbReference type="EMBL" id="MBE1582798.1"/>
    </source>
</evidence>
<name>A0ABR9LQ70_9ACTN</name>
<sequence>MPERLPVPNEIREPARMIAPKVWVRRRIRRLAPRLVPRQASRACCRHHQVDWRQAAEAAIRLVRRAQAAGLYGERISDYAIERLDEQGLGDREQDTVLALARPRASRGAGPPERNAVQLQVATHVELE</sequence>
<comment type="caution">
    <text evidence="1">The sequence shown here is derived from an EMBL/GenBank/DDBJ whole genome shotgun (WGS) entry which is preliminary data.</text>
</comment>
<keyword evidence="2" id="KW-1185">Reference proteome</keyword>
<dbReference type="EMBL" id="JADBEK010000001">
    <property type="protein sequence ID" value="MBE1582798.1"/>
    <property type="molecule type" value="Genomic_DNA"/>
</dbReference>